<dbReference type="Proteomes" id="UP000478052">
    <property type="component" value="Unassembled WGS sequence"/>
</dbReference>
<dbReference type="GO" id="GO:0016787">
    <property type="term" value="F:hydrolase activity"/>
    <property type="evidence" value="ECO:0007669"/>
    <property type="project" value="UniProtKB-KW"/>
</dbReference>
<dbReference type="PANTHER" id="PTHR12521">
    <property type="entry name" value="PROTEIN C6ORF130"/>
    <property type="match status" value="1"/>
</dbReference>
<protein>
    <submittedName>
        <fullName evidence="2">ADP-ribose glycohydrolase OARD1-like</fullName>
    </submittedName>
</protein>
<evidence type="ECO:0000313" key="3">
    <source>
        <dbReference type="Proteomes" id="UP000478052"/>
    </source>
</evidence>
<proteinExistence type="predicted"/>
<sequence length="306" mass="36645">MTRQSRNRDKSPYSGKSNYKEKIVLTLIDTYNNKRYRDNSRERDNNKDRSYSRERNNSYDRTRNRSKDRGNNSNTKQYSRENIFKKRIVPKLYEKSEYLTRETNNINTNTDTSKFNKDKQTEKNNYIQYVENWYKSLNSNKLINKEVNNEDEKIIENIVRISSLNPLNEFQKFLLSNNNRTNFLCNYSEQIVDIFSLPNDVAIGHCISQCLTMSKGIALQFRNRFNNVQNLITQHKKTTEIAYLKNGRQWILYLITNNKYYDKSVYSNIFNTLINTREFCIENNISTLALPKICTREDKKDWKTHK</sequence>
<accession>A0A6G0VKG0</accession>
<name>A0A6G0VKG0_APHCR</name>
<dbReference type="InterPro" id="IPR050892">
    <property type="entry name" value="ADP-ribose_metab_enzymes"/>
</dbReference>
<dbReference type="Gene3D" id="3.40.220.10">
    <property type="entry name" value="Leucine Aminopeptidase, subunit E, domain 1"/>
    <property type="match status" value="1"/>
</dbReference>
<dbReference type="SUPFAM" id="SSF52949">
    <property type="entry name" value="Macro domain-like"/>
    <property type="match status" value="1"/>
</dbReference>
<evidence type="ECO:0000256" key="1">
    <source>
        <dbReference type="SAM" id="MobiDB-lite"/>
    </source>
</evidence>
<keyword evidence="2" id="KW-0378">Hydrolase</keyword>
<organism evidence="2 3">
    <name type="scientific">Aphis craccivora</name>
    <name type="common">Cowpea aphid</name>
    <dbReference type="NCBI Taxonomy" id="307492"/>
    <lineage>
        <taxon>Eukaryota</taxon>
        <taxon>Metazoa</taxon>
        <taxon>Ecdysozoa</taxon>
        <taxon>Arthropoda</taxon>
        <taxon>Hexapoda</taxon>
        <taxon>Insecta</taxon>
        <taxon>Pterygota</taxon>
        <taxon>Neoptera</taxon>
        <taxon>Paraneoptera</taxon>
        <taxon>Hemiptera</taxon>
        <taxon>Sternorrhyncha</taxon>
        <taxon>Aphidomorpha</taxon>
        <taxon>Aphidoidea</taxon>
        <taxon>Aphididae</taxon>
        <taxon>Aphidini</taxon>
        <taxon>Aphis</taxon>
        <taxon>Aphis</taxon>
    </lineage>
</organism>
<dbReference type="AlphaFoldDB" id="A0A6G0VKG0"/>
<reference evidence="2 3" key="1">
    <citation type="submission" date="2019-08" db="EMBL/GenBank/DDBJ databases">
        <title>Whole genome of Aphis craccivora.</title>
        <authorList>
            <person name="Voronova N.V."/>
            <person name="Shulinski R.S."/>
            <person name="Bandarenka Y.V."/>
            <person name="Zhorov D.G."/>
            <person name="Warner D."/>
        </authorList>
    </citation>
    <scope>NUCLEOTIDE SEQUENCE [LARGE SCALE GENOMIC DNA]</scope>
    <source>
        <strain evidence="2">180601</strain>
        <tissue evidence="2">Whole Body</tissue>
    </source>
</reference>
<dbReference type="OrthoDB" id="2155246at2759"/>
<dbReference type="EMBL" id="VUJU01017163">
    <property type="protein sequence ID" value="KAF0685053.1"/>
    <property type="molecule type" value="Genomic_DNA"/>
</dbReference>
<dbReference type="GO" id="GO:0140291">
    <property type="term" value="P:peptidyl-glutamate ADP-deribosylation"/>
    <property type="evidence" value="ECO:0007669"/>
    <property type="project" value="TreeGrafter"/>
</dbReference>
<dbReference type="InterPro" id="IPR043472">
    <property type="entry name" value="Macro_dom-like"/>
</dbReference>
<comment type="caution">
    <text evidence="2">The sequence shown here is derived from an EMBL/GenBank/DDBJ whole genome shotgun (WGS) entry which is preliminary data.</text>
</comment>
<dbReference type="PANTHER" id="PTHR12521:SF0">
    <property type="entry name" value="ADP-RIBOSE GLYCOHYDROLASE OARD1"/>
    <property type="match status" value="1"/>
</dbReference>
<feature type="region of interest" description="Disordered" evidence="1">
    <location>
        <begin position="36"/>
        <end position="82"/>
    </location>
</feature>
<gene>
    <name evidence="2" type="ORF">FWK35_00032932</name>
</gene>
<evidence type="ECO:0000313" key="2">
    <source>
        <dbReference type="EMBL" id="KAF0685053.1"/>
    </source>
</evidence>
<keyword evidence="3" id="KW-1185">Reference proteome</keyword>
<feature type="compositionally biased region" description="Basic and acidic residues" evidence="1">
    <location>
        <begin position="36"/>
        <end position="70"/>
    </location>
</feature>